<name>A0A1G7IUY5_9FLAO</name>
<keyword evidence="9" id="KW-1185">Reference proteome</keyword>
<evidence type="ECO:0000256" key="3">
    <source>
        <dbReference type="ARBA" id="ARBA00022729"/>
    </source>
</evidence>
<dbReference type="InterPro" id="IPR011659">
    <property type="entry name" value="WD40"/>
</dbReference>
<evidence type="ECO:0000313" key="8">
    <source>
        <dbReference type="EMBL" id="SDF16552.1"/>
    </source>
</evidence>
<evidence type="ECO:0000256" key="2">
    <source>
        <dbReference type="ARBA" id="ARBA00022670"/>
    </source>
</evidence>
<feature type="domain" description="Peptidase S9 prolyl oligopeptidase catalytic" evidence="6">
    <location>
        <begin position="480"/>
        <end position="688"/>
    </location>
</feature>
<dbReference type="Pfam" id="PF07676">
    <property type="entry name" value="PD40"/>
    <property type="match status" value="1"/>
</dbReference>
<dbReference type="STRING" id="454006.SAMN05421825_1198"/>
<dbReference type="Pfam" id="PF00930">
    <property type="entry name" value="DPPIV_N"/>
    <property type="match status" value="1"/>
</dbReference>
<dbReference type="PANTHER" id="PTHR42776:SF13">
    <property type="entry name" value="DIPEPTIDYL-PEPTIDASE 5"/>
    <property type="match status" value="1"/>
</dbReference>
<evidence type="ECO:0000259" key="6">
    <source>
        <dbReference type="Pfam" id="PF00326"/>
    </source>
</evidence>
<proteinExistence type="inferred from homology"/>
<keyword evidence="5" id="KW-0720">Serine protease</keyword>
<dbReference type="Pfam" id="PF00326">
    <property type="entry name" value="Peptidase_S9"/>
    <property type="match status" value="1"/>
</dbReference>
<dbReference type="AlphaFoldDB" id="A0A1G7IUY5"/>
<reference evidence="9" key="1">
    <citation type="submission" date="2016-10" db="EMBL/GenBank/DDBJ databases">
        <authorList>
            <person name="Varghese N."/>
            <person name="Submissions S."/>
        </authorList>
    </citation>
    <scope>NUCLEOTIDE SEQUENCE [LARGE SCALE GENOMIC DNA]</scope>
    <source>
        <strain evidence="9">DSM 19684</strain>
    </source>
</reference>
<evidence type="ECO:0000313" key="9">
    <source>
        <dbReference type="Proteomes" id="UP000199203"/>
    </source>
</evidence>
<keyword evidence="3" id="KW-0732">Signal</keyword>
<dbReference type="Gene3D" id="2.120.10.30">
    <property type="entry name" value="TolB, C-terminal domain"/>
    <property type="match status" value="1"/>
</dbReference>
<sequence length="688" mass="78343">MLQLRQYLIPSSEFYSKSITYYIMKLKKILAVAIAAPFMMNAQQVMTPEIMWTLNRLGVQSVSPDNSSLIYKISKTDLKTEKSNSEAFWLDIAGRSTKIDLGKKSLIQWDNNGIYALENNKVLLSKDSGKTWAEFYDIGEVDNIVISPDGKKIAFSKAVQVENLLGKDKYKDLPKTTAQIYTDLNHRHWDAWNEGSYNHVFVYDITRPAELPKDLLEGKAFDSPQKPFGGAEDFVWSPDSSELLYVTKARSGAEYAQSTNTDIFAYNLASGKTTNLTEGMMGYDVNPKFSNDGKFLLWNSMERDGYEADKNDIVIMDWKSKAKTNLTKAWDESMTGDVKWASDSKLIYFTSAFRGTKQLFSVDVKNKTVKQITKGDFDINDVVLENKGKLWVTKTDINHNADLFEVDLKSSALKQITDINKENYSKLVAGKSELKMVKTTDGKEMGVWFHYPPNFDPNKKYPTLVYCQGGPQSGLTQFFSTRWNFALMAANGYIVVAPNRRGMPGWGVKWNEEISGDWGGQPIKDYLSATDFAKTLPYVDANRVAAVGASYGGYSVFMLAGVHENRFKTFIAHDGLFDMKSWYGTTEELWFANWDLGGSYWQKPTPKAYSEFNPSNFVDKWNKPIMVIQGGIDFRVPYEQGQEAFQAAKLKGLKTKFLYFPNENHWVLHPQNGLVWQREFFDWLKETL</sequence>
<keyword evidence="2" id="KW-0645">Protease</keyword>
<dbReference type="Gene3D" id="2.130.10.10">
    <property type="entry name" value="YVTN repeat-like/Quinoprotein amine dehydrogenase"/>
    <property type="match status" value="1"/>
</dbReference>
<organism evidence="8 9">
    <name type="scientific">Epilithonimonas hungarica</name>
    <dbReference type="NCBI Taxonomy" id="454006"/>
    <lineage>
        <taxon>Bacteria</taxon>
        <taxon>Pseudomonadati</taxon>
        <taxon>Bacteroidota</taxon>
        <taxon>Flavobacteriia</taxon>
        <taxon>Flavobacteriales</taxon>
        <taxon>Weeksellaceae</taxon>
        <taxon>Chryseobacterium group</taxon>
        <taxon>Epilithonimonas</taxon>
    </lineage>
</organism>
<dbReference type="GO" id="GO:0004252">
    <property type="term" value="F:serine-type endopeptidase activity"/>
    <property type="evidence" value="ECO:0007669"/>
    <property type="project" value="TreeGrafter"/>
</dbReference>
<dbReference type="InterPro" id="IPR011042">
    <property type="entry name" value="6-blade_b-propeller_TolB-like"/>
</dbReference>
<dbReference type="SUPFAM" id="SSF53474">
    <property type="entry name" value="alpha/beta-Hydrolases"/>
    <property type="match status" value="1"/>
</dbReference>
<dbReference type="InterPro" id="IPR001375">
    <property type="entry name" value="Peptidase_S9_cat"/>
</dbReference>
<dbReference type="GO" id="GO:0004177">
    <property type="term" value="F:aminopeptidase activity"/>
    <property type="evidence" value="ECO:0007669"/>
    <property type="project" value="UniProtKB-KW"/>
</dbReference>
<keyword evidence="4" id="KW-0378">Hydrolase</keyword>
<dbReference type="GO" id="GO:0006508">
    <property type="term" value="P:proteolysis"/>
    <property type="evidence" value="ECO:0007669"/>
    <property type="project" value="UniProtKB-KW"/>
</dbReference>
<dbReference type="SUPFAM" id="SSF82171">
    <property type="entry name" value="DPP6 N-terminal domain-like"/>
    <property type="match status" value="1"/>
</dbReference>
<dbReference type="Proteomes" id="UP000199203">
    <property type="component" value="Unassembled WGS sequence"/>
</dbReference>
<dbReference type="InterPro" id="IPR015943">
    <property type="entry name" value="WD40/YVTN_repeat-like_dom_sf"/>
</dbReference>
<dbReference type="EMBL" id="FNBH01000001">
    <property type="protein sequence ID" value="SDF16552.1"/>
    <property type="molecule type" value="Genomic_DNA"/>
</dbReference>
<evidence type="ECO:0000259" key="7">
    <source>
        <dbReference type="Pfam" id="PF00930"/>
    </source>
</evidence>
<dbReference type="Gene3D" id="3.40.50.1820">
    <property type="entry name" value="alpha/beta hydrolase"/>
    <property type="match status" value="1"/>
</dbReference>
<dbReference type="InterPro" id="IPR002469">
    <property type="entry name" value="Peptidase_S9B_N"/>
</dbReference>
<evidence type="ECO:0000256" key="4">
    <source>
        <dbReference type="ARBA" id="ARBA00022801"/>
    </source>
</evidence>
<gene>
    <name evidence="8" type="ORF">SAMN05421825_1198</name>
</gene>
<dbReference type="PANTHER" id="PTHR42776">
    <property type="entry name" value="SERINE PEPTIDASE S9 FAMILY MEMBER"/>
    <property type="match status" value="1"/>
</dbReference>
<protein>
    <submittedName>
        <fullName evidence="8">Dipeptidyl aminopeptidase/acylaminoacyl peptidase</fullName>
    </submittedName>
</protein>
<keyword evidence="8" id="KW-0031">Aminopeptidase</keyword>
<evidence type="ECO:0000256" key="5">
    <source>
        <dbReference type="ARBA" id="ARBA00022825"/>
    </source>
</evidence>
<dbReference type="InterPro" id="IPR029058">
    <property type="entry name" value="AB_hydrolase_fold"/>
</dbReference>
<accession>A0A1G7IUY5</accession>
<feature type="domain" description="Dipeptidylpeptidase IV N-terminal" evidence="7">
    <location>
        <begin position="263"/>
        <end position="430"/>
    </location>
</feature>
<comment type="similarity">
    <text evidence="1">Belongs to the peptidase S9C family.</text>
</comment>
<dbReference type="FunFam" id="3.40.50.1820:FF:000028">
    <property type="entry name" value="S9 family peptidase"/>
    <property type="match status" value="1"/>
</dbReference>
<evidence type="ECO:0000256" key="1">
    <source>
        <dbReference type="ARBA" id="ARBA00010040"/>
    </source>
</evidence>